<dbReference type="InterPro" id="IPR002869">
    <property type="entry name" value="Pyrv_flavodox_OxRed_cen"/>
</dbReference>
<dbReference type="Gene3D" id="3.40.920.10">
    <property type="entry name" value="Pyruvate-ferredoxin oxidoreductase, PFOR, domain III"/>
    <property type="match status" value="1"/>
</dbReference>
<accession>X0TZL1</accession>
<evidence type="ECO:0000313" key="3">
    <source>
        <dbReference type="EMBL" id="GAF81595.1"/>
    </source>
</evidence>
<evidence type="ECO:0000259" key="2">
    <source>
        <dbReference type="Pfam" id="PF01558"/>
    </source>
</evidence>
<organism evidence="3">
    <name type="scientific">marine sediment metagenome</name>
    <dbReference type="NCBI Taxonomy" id="412755"/>
    <lineage>
        <taxon>unclassified sequences</taxon>
        <taxon>metagenomes</taxon>
        <taxon>ecological metagenomes</taxon>
    </lineage>
</organism>
<dbReference type="Pfam" id="PF01558">
    <property type="entry name" value="POR"/>
    <property type="match status" value="1"/>
</dbReference>
<reference evidence="3" key="1">
    <citation type="journal article" date="2014" name="Front. Microbiol.">
        <title>High frequency of phylogenetically diverse reductive dehalogenase-homologous genes in deep subseafloor sedimentary metagenomes.</title>
        <authorList>
            <person name="Kawai M."/>
            <person name="Futagami T."/>
            <person name="Toyoda A."/>
            <person name="Takaki Y."/>
            <person name="Nishi S."/>
            <person name="Hori S."/>
            <person name="Arai W."/>
            <person name="Tsubouchi T."/>
            <person name="Morono Y."/>
            <person name="Uchiyama I."/>
            <person name="Ito T."/>
            <person name="Fujiyama A."/>
            <person name="Inagaki F."/>
            <person name="Takami H."/>
        </authorList>
    </citation>
    <scope>NUCLEOTIDE SEQUENCE</scope>
    <source>
        <strain evidence="3">Expedition CK06-06</strain>
    </source>
</reference>
<dbReference type="AlphaFoldDB" id="X0TZL1"/>
<name>X0TZL1_9ZZZZ</name>
<feature type="non-terminal residue" evidence="3">
    <location>
        <position position="1"/>
    </location>
</feature>
<sequence>IMLGALSKATGLVKLDSLEEPIKSTFSGRMGERNLEAVKIGAKSVRWKDY</sequence>
<evidence type="ECO:0000256" key="1">
    <source>
        <dbReference type="ARBA" id="ARBA00023002"/>
    </source>
</evidence>
<keyword evidence="1" id="KW-0560">Oxidoreductase</keyword>
<feature type="domain" description="Pyruvate/ketoisovalerate oxidoreductase catalytic" evidence="2">
    <location>
        <begin position="1"/>
        <end position="42"/>
    </location>
</feature>
<protein>
    <recommendedName>
        <fullName evidence="2">Pyruvate/ketoisovalerate oxidoreductase catalytic domain-containing protein</fullName>
    </recommendedName>
</protein>
<dbReference type="GO" id="GO:0016903">
    <property type="term" value="F:oxidoreductase activity, acting on the aldehyde or oxo group of donors"/>
    <property type="evidence" value="ECO:0007669"/>
    <property type="project" value="InterPro"/>
</dbReference>
<dbReference type="InterPro" id="IPR019752">
    <property type="entry name" value="Pyrv/ketoisovalerate_OxRed_cat"/>
</dbReference>
<proteinExistence type="predicted"/>
<comment type="caution">
    <text evidence="3">The sequence shown here is derived from an EMBL/GenBank/DDBJ whole genome shotgun (WGS) entry which is preliminary data.</text>
</comment>
<dbReference type="EMBL" id="BARS01008633">
    <property type="protein sequence ID" value="GAF81595.1"/>
    <property type="molecule type" value="Genomic_DNA"/>
</dbReference>
<gene>
    <name evidence="3" type="ORF">S01H1_16407</name>
</gene>
<dbReference type="SUPFAM" id="SSF53323">
    <property type="entry name" value="Pyruvate-ferredoxin oxidoreductase, PFOR, domain III"/>
    <property type="match status" value="1"/>
</dbReference>